<dbReference type="Gene3D" id="2.60.40.10">
    <property type="entry name" value="Immunoglobulins"/>
    <property type="match status" value="9"/>
</dbReference>
<evidence type="ECO:0000313" key="4">
    <source>
        <dbReference type="Proteomes" id="UP001407405"/>
    </source>
</evidence>
<organism evidence="3 4">
    <name type="scientific">Anoxynatronum sibiricum</name>
    <dbReference type="NCBI Taxonomy" id="210623"/>
    <lineage>
        <taxon>Bacteria</taxon>
        <taxon>Bacillati</taxon>
        <taxon>Bacillota</taxon>
        <taxon>Clostridia</taxon>
        <taxon>Eubacteriales</taxon>
        <taxon>Clostridiaceae</taxon>
        <taxon>Anoxynatronum</taxon>
    </lineage>
</organism>
<comment type="caution">
    <text evidence="3">The sequence shown here is derived from an EMBL/GenBank/DDBJ whole genome shotgun (WGS) entry which is preliminary data.</text>
</comment>
<dbReference type="Proteomes" id="UP001407405">
    <property type="component" value="Unassembled WGS sequence"/>
</dbReference>
<feature type="domain" description="Fibronectin type-III" evidence="2">
    <location>
        <begin position="35"/>
        <end position="129"/>
    </location>
</feature>
<evidence type="ECO:0000259" key="2">
    <source>
        <dbReference type="PROSITE" id="PS50853"/>
    </source>
</evidence>
<feature type="domain" description="Fibronectin type-III" evidence="2">
    <location>
        <begin position="232"/>
        <end position="321"/>
    </location>
</feature>
<dbReference type="PANTHER" id="PTHR13817">
    <property type="entry name" value="TITIN"/>
    <property type="match status" value="1"/>
</dbReference>
<evidence type="ECO:0000313" key="3">
    <source>
        <dbReference type="EMBL" id="MEN1759967.1"/>
    </source>
</evidence>
<feature type="domain" description="Fibronectin type-III" evidence="2">
    <location>
        <begin position="510"/>
        <end position="599"/>
    </location>
</feature>
<dbReference type="SMART" id="SM00060">
    <property type="entry name" value="FN3"/>
    <property type="match status" value="9"/>
</dbReference>
<dbReference type="InterPro" id="IPR003961">
    <property type="entry name" value="FN3_dom"/>
</dbReference>
<dbReference type="Pfam" id="PF07833">
    <property type="entry name" value="Cu_amine_oxidN1"/>
    <property type="match status" value="1"/>
</dbReference>
<dbReference type="Gene3D" id="3.30.457.10">
    <property type="entry name" value="Copper amine oxidase-like, N-terminal domain"/>
    <property type="match status" value="1"/>
</dbReference>
<accession>A0ABU9VS29</accession>
<dbReference type="Pfam" id="PF00041">
    <property type="entry name" value="fn3"/>
    <property type="match status" value="9"/>
</dbReference>
<protein>
    <submittedName>
        <fullName evidence="3">Fibronectin type III domain-containing protein</fullName>
    </submittedName>
</protein>
<dbReference type="InterPro" id="IPR036116">
    <property type="entry name" value="FN3_sf"/>
</dbReference>
<dbReference type="SUPFAM" id="SSF49265">
    <property type="entry name" value="Fibronectin type III"/>
    <property type="match status" value="6"/>
</dbReference>
<dbReference type="RefSeq" id="WP_343185292.1">
    <property type="nucleotide sequence ID" value="NZ_JBCITM010000004.1"/>
</dbReference>
<dbReference type="CDD" id="cd00063">
    <property type="entry name" value="FN3"/>
    <property type="match status" value="9"/>
</dbReference>
<keyword evidence="1" id="KW-0677">Repeat</keyword>
<feature type="domain" description="Fibronectin type-III" evidence="2">
    <location>
        <begin position="418"/>
        <end position="509"/>
    </location>
</feature>
<reference evidence="3 4" key="1">
    <citation type="submission" date="2024-04" db="EMBL/GenBank/DDBJ databases">
        <title>Genome sequencing and metabolic network reconstruction of aminoacids and betaine degradation by Anoxynatronum sibiricum.</title>
        <authorList>
            <person name="Detkova E.N."/>
            <person name="Boltjanskaja Y.V."/>
            <person name="Mardanov A.V."/>
            <person name="Kevbrin V."/>
        </authorList>
    </citation>
    <scope>NUCLEOTIDE SEQUENCE [LARGE SCALE GENOMIC DNA]</scope>
    <source>
        <strain evidence="3 4">Z-7981</strain>
    </source>
</reference>
<name>A0ABU9VS29_9CLOT</name>
<feature type="domain" description="Fibronectin type-III" evidence="2">
    <location>
        <begin position="786"/>
        <end position="875"/>
    </location>
</feature>
<gene>
    <name evidence="3" type="ORF">AAIG11_05765</name>
</gene>
<proteinExistence type="predicted"/>
<dbReference type="EMBL" id="JBCITM010000004">
    <property type="protein sequence ID" value="MEN1759967.1"/>
    <property type="molecule type" value="Genomic_DNA"/>
</dbReference>
<dbReference type="InterPro" id="IPR012854">
    <property type="entry name" value="Cu_amine_oxidase-like_N"/>
</dbReference>
<evidence type="ECO:0000256" key="1">
    <source>
        <dbReference type="ARBA" id="ARBA00022737"/>
    </source>
</evidence>
<dbReference type="PROSITE" id="PS50853">
    <property type="entry name" value="FN3"/>
    <property type="match status" value="9"/>
</dbReference>
<feature type="domain" description="Fibronectin type-III" evidence="2">
    <location>
        <begin position="325"/>
        <end position="417"/>
    </location>
</feature>
<dbReference type="InterPro" id="IPR013783">
    <property type="entry name" value="Ig-like_fold"/>
</dbReference>
<sequence>MKRQLSMVLAIFMVVGFLWGGAPGMVAWANDPPGIPTGLSAAATSPTTINVTWTPVDGADGYELYQGEQSLGEMTASNYPHSGLTPNTSYTYKVRSFKDVAGMDGENPITTRIYSDFSNPPAVALTPPAPVTPPAAPAGLSAVALDAARIRLTWTAGAGTVDGFYVEQMPAGGSWQQVHTITNPSSTTFESTGLTANTTYYYRVRAYNSGGNSPYSNQVTIATPALVVVPAKPTNLTISQVTVNQMTLTWKDNSGNETGFKIERKTGNGTYTEIATVAANAVTFTNTSLNSSTTYSYRVRAYNTAGNSDYSNEAAAATLSALPAKPTNLSVSTMNNGQVTLTWKDNATNETGFKIERKTGNGSFSEIATVAANVVTFTNTGLSNNTAYTYRVRAYNAAGNSDYSNEATVAPLAVAPSKPTNLEASQVGDNQVKLVWKDNATNETGYKIERKTVSGNYSEIATVSANVTNYTNTGLSNNTTYTYRVRAYNAVGNSDYSNEATVTIASVPAKPDELKISSTSTDRLTITWKDNANNEKGFRIERKTGSGSFSEIATVSANVTSYTNTGLSNNTTYSYRVRAYNDAGNSNYSNEVSGKTGVALTKPESLEASEVSTDRVTLAWKDKSDNERGFTIERKTGSGSYSEVTTVKANTTSYTDTRLRNETTYTYRVQAYNDDGRSEYSNELKVTTGLTPEKPTALTVTLVTADKIQIEWKDNADNETGFRIERKTGNGSFTEVATVKANTTTYTNTGLQNRTEYTYRVRAYNDVGNSAYSNEVITATGLVPDKPDLLAVTSEETSQISLSWRDQSSNEDGFILERQTGTGSFTRIATLGANTTTYTDRNLMSGQSYTYRVKAFNSSGESTSSNEVVARTRVEVILPPVSEVVTRLAIGSTQYQVNGQLLQMDAAPVIYESRTLLPIRYVAEAVGATVKWDATTEKVTVTLEDTVVELWIGNNTARVNGISTQIDANNSQVKPLILPPGRTMIPLAFVSRSLGCNVQWNELTQEVIVTYAAR</sequence>
<feature type="domain" description="Fibronectin type-III" evidence="2">
    <location>
        <begin position="694"/>
        <end position="785"/>
    </location>
</feature>
<keyword evidence="4" id="KW-1185">Reference proteome</keyword>
<dbReference type="PANTHER" id="PTHR13817:SF73">
    <property type="entry name" value="FIBRONECTIN TYPE-III DOMAIN-CONTAINING PROTEIN"/>
    <property type="match status" value="1"/>
</dbReference>
<feature type="domain" description="Fibronectin type-III" evidence="2">
    <location>
        <begin position="602"/>
        <end position="691"/>
    </location>
</feature>
<dbReference type="InterPro" id="IPR050964">
    <property type="entry name" value="Striated_Muscle_Regulatory"/>
</dbReference>
<dbReference type="SUPFAM" id="SSF55383">
    <property type="entry name" value="Copper amine oxidase, domain N"/>
    <property type="match status" value="1"/>
</dbReference>
<feature type="domain" description="Fibronectin type-III" evidence="2">
    <location>
        <begin position="136"/>
        <end position="226"/>
    </location>
</feature>
<dbReference type="InterPro" id="IPR036582">
    <property type="entry name" value="Mao_N_sf"/>
</dbReference>